<name>A0A8D8U676_9HEMI</name>
<dbReference type="EMBL" id="HBUF01048136">
    <property type="protein sequence ID" value="CAG6620622.1"/>
    <property type="molecule type" value="Transcribed_RNA"/>
</dbReference>
<reference evidence="1" key="1">
    <citation type="submission" date="2021-05" db="EMBL/GenBank/DDBJ databases">
        <authorList>
            <person name="Alioto T."/>
            <person name="Alioto T."/>
            <person name="Gomez Garrido J."/>
        </authorList>
    </citation>
    <scope>NUCLEOTIDE SEQUENCE</scope>
</reference>
<dbReference type="EMBL" id="HBUF01309336">
    <property type="protein sequence ID" value="CAG6692822.1"/>
    <property type="molecule type" value="Transcribed_RNA"/>
</dbReference>
<dbReference type="EMBL" id="HBUF01309339">
    <property type="protein sequence ID" value="CAG6692828.1"/>
    <property type="molecule type" value="Transcribed_RNA"/>
</dbReference>
<evidence type="ECO:0000313" key="1">
    <source>
        <dbReference type="EMBL" id="CAG6699134.1"/>
    </source>
</evidence>
<protein>
    <submittedName>
        <fullName evidence="1">Uncharacterized protein</fullName>
    </submittedName>
</protein>
<dbReference type="EMBL" id="HBUF01309338">
    <property type="protein sequence ID" value="CAG6692826.1"/>
    <property type="molecule type" value="Transcribed_RNA"/>
</dbReference>
<accession>A0A8D8U676</accession>
<dbReference type="EMBL" id="HBUF01048135">
    <property type="protein sequence ID" value="CAG6620620.1"/>
    <property type="molecule type" value="Transcribed_RNA"/>
</dbReference>
<organism evidence="1">
    <name type="scientific">Cacopsylla melanoneura</name>
    <dbReference type="NCBI Taxonomy" id="428564"/>
    <lineage>
        <taxon>Eukaryota</taxon>
        <taxon>Metazoa</taxon>
        <taxon>Ecdysozoa</taxon>
        <taxon>Arthropoda</taxon>
        <taxon>Hexapoda</taxon>
        <taxon>Insecta</taxon>
        <taxon>Pterygota</taxon>
        <taxon>Neoptera</taxon>
        <taxon>Paraneoptera</taxon>
        <taxon>Hemiptera</taxon>
        <taxon>Sternorrhyncha</taxon>
        <taxon>Psylloidea</taxon>
        <taxon>Psyllidae</taxon>
        <taxon>Psyllinae</taxon>
        <taxon>Cacopsylla</taxon>
    </lineage>
</organism>
<dbReference type="EMBL" id="HBUF01609261">
    <property type="protein sequence ID" value="CAG6778364.1"/>
    <property type="molecule type" value="Transcribed_RNA"/>
</dbReference>
<sequence>MKRTMMGHQLHQQNKGPVHLEQGITKPTLIIEMKTEITPIEVRTLTGPLNQLVIGKKEISTLLVTLTIEIRMHMMGERIIIILHLFQTKIETPSIMIPEEDNKEEIISIILMGTKIKIQTQDSVRMILGKTIITLQIETDTSQDQITR</sequence>
<dbReference type="AlphaFoldDB" id="A0A8D8U676"/>
<dbReference type="EMBL" id="HBUF01048133">
    <property type="protein sequence ID" value="CAG6620616.1"/>
    <property type="molecule type" value="Transcribed_RNA"/>
</dbReference>
<proteinExistence type="predicted"/>
<dbReference type="EMBL" id="HBUF01338904">
    <property type="protein sequence ID" value="CAG6699134.1"/>
    <property type="molecule type" value="Transcribed_RNA"/>
</dbReference>